<feature type="domain" description="CCHC-type" evidence="3">
    <location>
        <begin position="158"/>
        <end position="172"/>
    </location>
</feature>
<reference evidence="5" key="1">
    <citation type="submission" date="2017-03" db="EMBL/GenBank/DDBJ databases">
        <authorList>
            <person name="Sharma R."/>
            <person name="Thines M."/>
        </authorList>
    </citation>
    <scope>NUCLEOTIDE SEQUENCE [LARGE SCALE GENOMIC DNA]</scope>
</reference>
<dbReference type="GO" id="GO:0003676">
    <property type="term" value="F:nucleic acid binding"/>
    <property type="evidence" value="ECO:0007669"/>
    <property type="project" value="InterPro"/>
</dbReference>
<keyword evidence="1" id="KW-0479">Metal-binding</keyword>
<keyword evidence="1" id="KW-0862">Zinc</keyword>
<dbReference type="Gene3D" id="4.10.60.10">
    <property type="entry name" value="Zinc finger, CCHC-type"/>
    <property type="match status" value="1"/>
</dbReference>
<dbReference type="GO" id="GO:0008270">
    <property type="term" value="F:zinc ion binding"/>
    <property type="evidence" value="ECO:0007669"/>
    <property type="project" value="UniProtKB-KW"/>
</dbReference>
<feature type="compositionally biased region" description="Polar residues" evidence="2">
    <location>
        <begin position="111"/>
        <end position="122"/>
    </location>
</feature>
<protein>
    <submittedName>
        <fullName evidence="4">Zinc finger, CCHC-type</fullName>
    </submittedName>
</protein>
<evidence type="ECO:0000259" key="3">
    <source>
        <dbReference type="PROSITE" id="PS50158"/>
    </source>
</evidence>
<keyword evidence="1" id="KW-0863">Zinc-finger</keyword>
<dbReference type="SUPFAM" id="SSF57756">
    <property type="entry name" value="Retrovirus zinc finger-like domains"/>
    <property type="match status" value="1"/>
</dbReference>
<proteinExistence type="predicted"/>
<dbReference type="PROSITE" id="PS50158">
    <property type="entry name" value="ZF_CCHC"/>
    <property type="match status" value="1"/>
</dbReference>
<evidence type="ECO:0000256" key="1">
    <source>
        <dbReference type="PROSITE-ProRule" id="PRU00047"/>
    </source>
</evidence>
<dbReference type="Proteomes" id="UP000192927">
    <property type="component" value="Unassembled WGS sequence"/>
</dbReference>
<dbReference type="EMBL" id="FWEW01003518">
    <property type="protein sequence ID" value="SLM39537.1"/>
    <property type="molecule type" value="Genomic_DNA"/>
</dbReference>
<dbReference type="Pfam" id="PF00098">
    <property type="entry name" value="zf-CCHC"/>
    <property type="match status" value="1"/>
</dbReference>
<dbReference type="InterPro" id="IPR001878">
    <property type="entry name" value="Znf_CCHC"/>
</dbReference>
<dbReference type="SMART" id="SM00343">
    <property type="entry name" value="ZnF_C2HC"/>
    <property type="match status" value="1"/>
</dbReference>
<accession>A0A1W5D8R9</accession>
<keyword evidence="5" id="KW-1185">Reference proteome</keyword>
<sequence>MSTTAGTKEGSKEEPPKEEVVTVKPLKLATPTVFTGNRKKLDTFLLQLTLYFKFNRSSFAGEANKVQLKDAVKDEIARGEQPDNLWKMTIMAVWIDNCLYERRKEKGQISYGDNKNATAHTSGQKRRNWHQKNDKYGPKPMEINIIVPKKKKTFNGECYNCGKKGHLARDCRGPSKNPKSGQFQGSKKTKHAEISWKPRQIAIISDKGTDEYGTPPMEEDFAAAEDRLNPTLPDESDDYTEEGIRSTEEWFGLAPTGLSTDPTKPEGTMKKSYVLSTVKIKNWNTFEKLENIAS</sequence>
<name>A0A1W5D8R9_9LECA</name>
<evidence type="ECO:0000313" key="4">
    <source>
        <dbReference type="EMBL" id="SLM39537.1"/>
    </source>
</evidence>
<dbReference type="InterPro" id="IPR036875">
    <property type="entry name" value="Znf_CCHC_sf"/>
</dbReference>
<organism evidence="4 5">
    <name type="scientific">Lasallia pustulata</name>
    <dbReference type="NCBI Taxonomy" id="136370"/>
    <lineage>
        <taxon>Eukaryota</taxon>
        <taxon>Fungi</taxon>
        <taxon>Dikarya</taxon>
        <taxon>Ascomycota</taxon>
        <taxon>Pezizomycotina</taxon>
        <taxon>Lecanoromycetes</taxon>
        <taxon>OSLEUM clade</taxon>
        <taxon>Umbilicariomycetidae</taxon>
        <taxon>Umbilicariales</taxon>
        <taxon>Umbilicariaceae</taxon>
        <taxon>Lasallia</taxon>
    </lineage>
</organism>
<dbReference type="AlphaFoldDB" id="A0A1W5D8R9"/>
<feature type="compositionally biased region" description="Polar residues" evidence="2">
    <location>
        <begin position="177"/>
        <end position="186"/>
    </location>
</feature>
<evidence type="ECO:0000313" key="5">
    <source>
        <dbReference type="Proteomes" id="UP000192927"/>
    </source>
</evidence>
<evidence type="ECO:0000256" key="2">
    <source>
        <dbReference type="SAM" id="MobiDB-lite"/>
    </source>
</evidence>
<feature type="region of interest" description="Disordered" evidence="2">
    <location>
        <begin position="169"/>
        <end position="193"/>
    </location>
</feature>
<feature type="region of interest" description="Disordered" evidence="2">
    <location>
        <begin position="111"/>
        <end position="140"/>
    </location>
</feature>